<organism evidence="1 2">
    <name type="scientific">Echinops telfairi</name>
    <name type="common">Lesser hedgehog tenrec</name>
    <dbReference type="NCBI Taxonomy" id="9371"/>
    <lineage>
        <taxon>Eukaryota</taxon>
        <taxon>Metazoa</taxon>
        <taxon>Chordata</taxon>
        <taxon>Craniata</taxon>
        <taxon>Vertebrata</taxon>
        <taxon>Euteleostomi</taxon>
        <taxon>Mammalia</taxon>
        <taxon>Eutheria</taxon>
        <taxon>Afrotheria</taxon>
        <taxon>Tenrecidae</taxon>
        <taxon>Tenrecinae</taxon>
        <taxon>Echinops</taxon>
    </lineage>
</organism>
<reference evidence="2" key="1">
    <citation type="submission" date="2025-08" db="UniProtKB">
        <authorList>
            <consortium name="RefSeq"/>
        </authorList>
    </citation>
    <scope>IDENTIFICATION</scope>
</reference>
<name>A0AC55CLW3_ECHTE</name>
<evidence type="ECO:0000313" key="1">
    <source>
        <dbReference type="Proteomes" id="UP000694863"/>
    </source>
</evidence>
<dbReference type="RefSeq" id="XP_045140827.1">
    <property type="nucleotide sequence ID" value="XM_045284892.1"/>
</dbReference>
<protein>
    <submittedName>
        <fullName evidence="2">Fibroblast growth factor 1</fullName>
    </submittedName>
</protein>
<dbReference type="Proteomes" id="UP000694863">
    <property type="component" value="Unplaced"/>
</dbReference>
<keyword evidence="1" id="KW-1185">Reference proteome</keyword>
<evidence type="ECO:0000313" key="2">
    <source>
        <dbReference type="RefSeq" id="XP_045140827.1"/>
    </source>
</evidence>
<proteinExistence type="predicted"/>
<gene>
    <name evidence="2" type="primary">FGF1</name>
</gene>
<accession>A0AC55CLW3</accession>
<sequence length="155" mass="17435">MVEGEVTAVSSLSETFNLAPMDYQQPRLLYCSNGGYFLRLHPDGTVDGTRDKSDEHIQLKLVAESVGVVYIKSIKTGQYLAMNPDGLLYGSETPEEECLFLETLEENHYTTFKSKKHVEKNWFVGLRKNGRVKIGPRTHQGQKAILFLPLPVSSD</sequence>